<gene>
    <name evidence="4" type="ORF">HHT355_1088</name>
</gene>
<keyword evidence="2" id="KW-0378">Hydrolase</keyword>
<sequence length="178" mass="20446">MEHLKRIKRELAYKGTLINIYKDTILIDNDRETTYDFIEHHGASAIIPIDKDGNIIMVRQYRNAIDDYTLEIPAGSLNQGEDNMTCAMRECEEETGYKPLKAEHLIDVHTTVAFCNEMIKIYYSDDIVPSKQNLDDGEFINVERHSLDELISMIYSGKITDAKTVAGLLALKHKLFYK</sequence>
<dbReference type="Proteomes" id="UP000236497">
    <property type="component" value="Unassembled WGS sequence"/>
</dbReference>
<dbReference type="PANTHER" id="PTHR11839:SF18">
    <property type="entry name" value="NUDIX HYDROLASE DOMAIN-CONTAINING PROTEIN"/>
    <property type="match status" value="1"/>
</dbReference>
<organism evidence="4 5">
    <name type="scientific">Herbinix hemicellulosilytica</name>
    <dbReference type="NCBI Taxonomy" id="1564487"/>
    <lineage>
        <taxon>Bacteria</taxon>
        <taxon>Bacillati</taxon>
        <taxon>Bacillota</taxon>
        <taxon>Clostridia</taxon>
        <taxon>Lachnospirales</taxon>
        <taxon>Lachnospiraceae</taxon>
        <taxon>Herbinix</taxon>
    </lineage>
</organism>
<evidence type="ECO:0000259" key="3">
    <source>
        <dbReference type="PROSITE" id="PS51462"/>
    </source>
</evidence>
<dbReference type="RefSeq" id="WP_103202413.1">
    <property type="nucleotide sequence ID" value="NZ_CVTD020000015.1"/>
</dbReference>
<keyword evidence="5" id="KW-1185">Reference proteome</keyword>
<dbReference type="GO" id="GO:0019693">
    <property type="term" value="P:ribose phosphate metabolic process"/>
    <property type="evidence" value="ECO:0007669"/>
    <property type="project" value="TreeGrafter"/>
</dbReference>
<name>A0A0H5SGW2_HERHM</name>
<feature type="domain" description="Nudix hydrolase" evidence="3">
    <location>
        <begin position="39"/>
        <end position="167"/>
    </location>
</feature>
<evidence type="ECO:0000256" key="2">
    <source>
        <dbReference type="ARBA" id="ARBA00022801"/>
    </source>
</evidence>
<dbReference type="InterPro" id="IPR015797">
    <property type="entry name" value="NUDIX_hydrolase-like_dom_sf"/>
</dbReference>
<evidence type="ECO:0000313" key="5">
    <source>
        <dbReference type="Proteomes" id="UP000236497"/>
    </source>
</evidence>
<dbReference type="GO" id="GO:0006753">
    <property type="term" value="P:nucleoside phosphate metabolic process"/>
    <property type="evidence" value="ECO:0007669"/>
    <property type="project" value="TreeGrafter"/>
</dbReference>
<evidence type="ECO:0000256" key="1">
    <source>
        <dbReference type="ARBA" id="ARBA00001946"/>
    </source>
</evidence>
<dbReference type="Pfam" id="PF00293">
    <property type="entry name" value="NUDIX"/>
    <property type="match status" value="1"/>
</dbReference>
<dbReference type="PANTHER" id="PTHR11839">
    <property type="entry name" value="UDP/ADP-SUGAR PYROPHOSPHATASE"/>
    <property type="match status" value="1"/>
</dbReference>
<dbReference type="EMBL" id="CVTD020000015">
    <property type="protein sequence ID" value="CRZ34290.1"/>
    <property type="molecule type" value="Genomic_DNA"/>
</dbReference>
<proteinExistence type="predicted"/>
<accession>A0A0H5SGW2</accession>
<protein>
    <recommendedName>
        <fullName evidence="3">Nudix hydrolase domain-containing protein</fullName>
    </recommendedName>
</protein>
<dbReference type="Gene3D" id="3.90.79.10">
    <property type="entry name" value="Nucleoside Triphosphate Pyrophosphohydrolase"/>
    <property type="match status" value="1"/>
</dbReference>
<dbReference type="AlphaFoldDB" id="A0A0H5SGW2"/>
<comment type="cofactor">
    <cofactor evidence="1">
        <name>Mg(2+)</name>
        <dbReference type="ChEBI" id="CHEBI:18420"/>
    </cofactor>
</comment>
<dbReference type="PROSITE" id="PS51462">
    <property type="entry name" value="NUDIX"/>
    <property type="match status" value="1"/>
</dbReference>
<dbReference type="InterPro" id="IPR000086">
    <property type="entry name" value="NUDIX_hydrolase_dom"/>
</dbReference>
<dbReference type="SUPFAM" id="SSF55811">
    <property type="entry name" value="Nudix"/>
    <property type="match status" value="1"/>
</dbReference>
<evidence type="ECO:0000313" key="4">
    <source>
        <dbReference type="EMBL" id="CRZ34290.1"/>
    </source>
</evidence>
<dbReference type="OrthoDB" id="9806150at2"/>
<dbReference type="GO" id="GO:0016787">
    <property type="term" value="F:hydrolase activity"/>
    <property type="evidence" value="ECO:0007669"/>
    <property type="project" value="UniProtKB-KW"/>
</dbReference>
<reference evidence="4 5" key="1">
    <citation type="submission" date="2015-06" db="EMBL/GenBank/DDBJ databases">
        <authorList>
            <person name="Wibberg Daniel"/>
        </authorList>
    </citation>
    <scope>NUCLEOTIDE SEQUENCE [LARGE SCALE GENOMIC DNA]</scope>
    <source>
        <strain evidence="4 5">T3/55T</strain>
    </source>
</reference>